<dbReference type="EMBL" id="FWZU01000005">
    <property type="protein sequence ID" value="SMF32577.1"/>
    <property type="molecule type" value="Genomic_DNA"/>
</dbReference>
<evidence type="ECO:0000256" key="1">
    <source>
        <dbReference type="PIRSR" id="PIRSR601310-1"/>
    </source>
</evidence>
<dbReference type="SUPFAM" id="SSF54197">
    <property type="entry name" value="HIT-like"/>
    <property type="match status" value="1"/>
</dbReference>
<dbReference type="GO" id="GO:0009150">
    <property type="term" value="P:purine ribonucleotide metabolic process"/>
    <property type="evidence" value="ECO:0007669"/>
    <property type="project" value="TreeGrafter"/>
</dbReference>
<name>A0A1X7EEN3_9BACT</name>
<accession>A0A1X7EEN3</accession>
<dbReference type="InterPro" id="IPR039384">
    <property type="entry name" value="HINT"/>
</dbReference>
<feature type="domain" description="HIT" evidence="4">
    <location>
        <begin position="7"/>
        <end position="114"/>
    </location>
</feature>
<dbReference type="GO" id="GO:0047627">
    <property type="term" value="F:adenylylsulfatase activity"/>
    <property type="evidence" value="ECO:0007669"/>
    <property type="project" value="TreeGrafter"/>
</dbReference>
<dbReference type="GO" id="GO:0006790">
    <property type="term" value="P:sulfur compound metabolic process"/>
    <property type="evidence" value="ECO:0007669"/>
    <property type="project" value="TreeGrafter"/>
</dbReference>
<dbReference type="InterPro" id="IPR001310">
    <property type="entry name" value="Histidine_triad_HIT"/>
</dbReference>
<evidence type="ECO:0000313" key="6">
    <source>
        <dbReference type="Proteomes" id="UP000192906"/>
    </source>
</evidence>
<dbReference type="Pfam" id="PF01230">
    <property type="entry name" value="HIT"/>
    <property type="match status" value="1"/>
</dbReference>
<dbReference type="InterPro" id="IPR011146">
    <property type="entry name" value="HIT-like"/>
</dbReference>
<reference evidence="6" key="1">
    <citation type="submission" date="2017-04" db="EMBL/GenBank/DDBJ databases">
        <authorList>
            <person name="Varghese N."/>
            <person name="Submissions S."/>
        </authorList>
    </citation>
    <scope>NUCLEOTIDE SEQUENCE [LARGE SCALE GENOMIC DNA]</scope>
    <source>
        <strain evidence="6">K3S</strain>
    </source>
</reference>
<dbReference type="PANTHER" id="PTHR47670:SF1">
    <property type="entry name" value="ADENYLYLSULFATASE HINT3"/>
    <property type="match status" value="1"/>
</dbReference>
<dbReference type="Gene3D" id="3.30.428.10">
    <property type="entry name" value="HIT-like"/>
    <property type="match status" value="1"/>
</dbReference>
<feature type="short sequence motif" description="Histidine triad motif" evidence="2 3">
    <location>
        <begin position="99"/>
        <end position="103"/>
    </location>
</feature>
<gene>
    <name evidence="5" type="ORF">SAMN06295933_2850</name>
</gene>
<dbReference type="AlphaFoldDB" id="A0A1X7EEN3"/>
<dbReference type="CDD" id="cd01277">
    <property type="entry name" value="HINT_subgroup"/>
    <property type="match status" value="1"/>
</dbReference>
<evidence type="ECO:0000256" key="3">
    <source>
        <dbReference type="PROSITE-ProRule" id="PRU00464"/>
    </source>
</evidence>
<dbReference type="PROSITE" id="PS51084">
    <property type="entry name" value="HIT_2"/>
    <property type="match status" value="1"/>
</dbReference>
<dbReference type="InterPro" id="IPR036265">
    <property type="entry name" value="HIT-like_sf"/>
</dbReference>
<dbReference type="PRINTS" id="PR00332">
    <property type="entry name" value="HISTRIAD"/>
</dbReference>
<sequence length="142" mass="15705">MNNQDCIFCKIVAGDIPCFKIYETGNILSFLDIGPVNKGHALVIPKNHYKNIWDFPAELGAEVLTAAQVVGDAIVKATGADGMNILMNNNAAAGQLVFHAHFHLIPRFKNDGFKLWKQSEYDNMDEASALAQKIEKMIRSVN</sequence>
<keyword evidence="6" id="KW-1185">Reference proteome</keyword>
<evidence type="ECO:0000313" key="5">
    <source>
        <dbReference type="EMBL" id="SMF32577.1"/>
    </source>
</evidence>
<proteinExistence type="predicted"/>
<evidence type="ECO:0000259" key="4">
    <source>
        <dbReference type="PROSITE" id="PS51084"/>
    </source>
</evidence>
<dbReference type="OrthoDB" id="9784774at2"/>
<dbReference type="PANTHER" id="PTHR47670">
    <property type="entry name" value="ADENYLYLSULFATASE HINT3"/>
    <property type="match status" value="1"/>
</dbReference>
<protein>
    <submittedName>
        <fullName evidence="5">Histidine triad (HIT) family protein</fullName>
    </submittedName>
</protein>
<dbReference type="Proteomes" id="UP000192906">
    <property type="component" value="Unassembled WGS sequence"/>
</dbReference>
<organism evidence="5 6">
    <name type="scientific">Desulfovibrio gilichinskyi</name>
    <dbReference type="NCBI Taxonomy" id="1519643"/>
    <lineage>
        <taxon>Bacteria</taxon>
        <taxon>Pseudomonadati</taxon>
        <taxon>Thermodesulfobacteriota</taxon>
        <taxon>Desulfovibrionia</taxon>
        <taxon>Desulfovibrionales</taxon>
        <taxon>Desulfovibrionaceae</taxon>
        <taxon>Desulfovibrio</taxon>
    </lineage>
</organism>
<feature type="active site" description="Tele-AMP-histidine intermediate" evidence="1">
    <location>
        <position position="101"/>
    </location>
</feature>
<dbReference type="RefSeq" id="WP_085103385.1">
    <property type="nucleotide sequence ID" value="NZ_FWZU01000005.1"/>
</dbReference>
<evidence type="ECO:0000256" key="2">
    <source>
        <dbReference type="PIRSR" id="PIRSR601310-3"/>
    </source>
</evidence>
<dbReference type="STRING" id="1519643.SAMN06295933_2850"/>